<accession>A0A6J5KKQ0</accession>
<sequence length="162" mass="17400">MTKTAEKPLVKKRGPNGGPRPNSGGARPDAGRNAFEPSETERKQVEALSGYGLPLDQIAVLVRKGISVDTLTKYFAEELVSGKAKANSQVGRTLFQKATGGDTTAMIWWTKTQMKWSETQKVEHTGKDGGAIAVSSVDLKGLNDNELAQMQALLQKANGVDE</sequence>
<reference evidence="2" key="1">
    <citation type="submission" date="2020-04" db="EMBL/GenBank/DDBJ databases">
        <authorList>
            <person name="Chiriac C."/>
            <person name="Salcher M."/>
            <person name="Ghai R."/>
            <person name="Kavagutti S V."/>
        </authorList>
    </citation>
    <scope>NUCLEOTIDE SEQUENCE</scope>
</reference>
<evidence type="ECO:0000313" key="2">
    <source>
        <dbReference type="EMBL" id="CAB4122828.1"/>
    </source>
</evidence>
<gene>
    <name evidence="2" type="ORF">UFOVP37_66</name>
</gene>
<feature type="region of interest" description="Disordered" evidence="1">
    <location>
        <begin position="1"/>
        <end position="41"/>
    </location>
</feature>
<name>A0A6J5KKQ0_9CAUD</name>
<feature type="compositionally biased region" description="Low complexity" evidence="1">
    <location>
        <begin position="19"/>
        <end position="28"/>
    </location>
</feature>
<dbReference type="EMBL" id="LR796163">
    <property type="protein sequence ID" value="CAB4122828.1"/>
    <property type="molecule type" value="Genomic_DNA"/>
</dbReference>
<organism evidence="2">
    <name type="scientific">uncultured Caudovirales phage</name>
    <dbReference type="NCBI Taxonomy" id="2100421"/>
    <lineage>
        <taxon>Viruses</taxon>
        <taxon>Duplodnaviria</taxon>
        <taxon>Heunggongvirae</taxon>
        <taxon>Uroviricota</taxon>
        <taxon>Caudoviricetes</taxon>
        <taxon>Peduoviridae</taxon>
        <taxon>Maltschvirus</taxon>
        <taxon>Maltschvirus maltsch</taxon>
    </lineage>
</organism>
<proteinExistence type="predicted"/>
<evidence type="ECO:0000256" key="1">
    <source>
        <dbReference type="SAM" id="MobiDB-lite"/>
    </source>
</evidence>
<protein>
    <submittedName>
        <fullName evidence="2">Uncharacterized protein</fullName>
    </submittedName>
</protein>